<dbReference type="InterPro" id="IPR009241">
    <property type="entry name" value="HigB-like"/>
</dbReference>
<dbReference type="Pfam" id="PF05973">
    <property type="entry name" value="Gp49"/>
    <property type="match status" value="1"/>
</dbReference>
<dbReference type="PANTHER" id="PTHR41791:SF1">
    <property type="entry name" value="SSL7039 PROTEIN"/>
    <property type="match status" value="1"/>
</dbReference>
<dbReference type="AlphaFoldDB" id="A0A4Y9JS09"/>
<dbReference type="EMBL" id="SPPA01000023">
    <property type="protein sequence ID" value="TFV08603.1"/>
    <property type="molecule type" value="Genomic_DNA"/>
</dbReference>
<proteinExistence type="predicted"/>
<reference evidence="1 2" key="1">
    <citation type="submission" date="2019-03" db="EMBL/GenBank/DDBJ databases">
        <title>Diversity of the mouse oral microbiome.</title>
        <authorList>
            <person name="Joseph S."/>
            <person name="Aduse-Opoku J."/>
            <person name="Curtis M."/>
            <person name="Wade W."/>
            <person name="Hashim A."/>
        </authorList>
    </citation>
    <scope>NUCLEOTIDE SEQUENCE [LARGE SCALE GENOMIC DNA]</scope>
    <source>
        <strain evidence="1 2">WT12</strain>
    </source>
</reference>
<accession>A0A4Y9JS09</accession>
<evidence type="ECO:0000313" key="1">
    <source>
        <dbReference type="EMBL" id="TFV08603.1"/>
    </source>
</evidence>
<dbReference type="NCBIfam" id="TIGR02683">
    <property type="entry name" value="upstrm_HI1419"/>
    <property type="match status" value="1"/>
</dbReference>
<comment type="caution">
    <text evidence="1">The sequence shown here is derived from an EMBL/GenBank/DDBJ whole genome shotgun (WGS) entry which is preliminary data.</text>
</comment>
<name>A0A4Y9JS09_9PAST</name>
<organism evidence="1 2">
    <name type="scientific">Muribacter muris</name>
    <dbReference type="NCBI Taxonomy" id="67855"/>
    <lineage>
        <taxon>Bacteria</taxon>
        <taxon>Pseudomonadati</taxon>
        <taxon>Pseudomonadota</taxon>
        <taxon>Gammaproteobacteria</taxon>
        <taxon>Pasteurellales</taxon>
        <taxon>Pasteurellaceae</taxon>
        <taxon>Muribacter</taxon>
    </lineage>
</organism>
<dbReference type="RefSeq" id="WP_135057988.1">
    <property type="nucleotide sequence ID" value="NZ_JADGLC010000023.1"/>
</dbReference>
<sequence>MNIIETTVIFDEWLNSLKDLRAKMQVVTRIRRAENGNFGDHKPLPNTGGISEMRLDIGKGYRIYYGQIGEITYILTNGGDKSSQHTDIEKAKALFAQLKQQKEQQNDRN</sequence>
<dbReference type="PANTHER" id="PTHR41791">
    <property type="entry name" value="SSL7039 PROTEIN"/>
    <property type="match status" value="1"/>
</dbReference>
<dbReference type="InterPro" id="IPR014056">
    <property type="entry name" value="TypeIITA-like_toxin_pred"/>
</dbReference>
<protein>
    <submittedName>
        <fullName evidence="1">Type II toxin-antitoxin system RelE/ParE family toxin</fullName>
    </submittedName>
</protein>
<gene>
    <name evidence="1" type="ORF">E4T80_09950</name>
</gene>
<evidence type="ECO:0000313" key="2">
    <source>
        <dbReference type="Proteomes" id="UP000297396"/>
    </source>
</evidence>
<dbReference type="Proteomes" id="UP000297396">
    <property type="component" value="Unassembled WGS sequence"/>
</dbReference>
<dbReference type="PIRSF" id="PIRSF028744">
    <property type="entry name" value="Addict_mod_HI1419"/>
    <property type="match status" value="1"/>
</dbReference>
<dbReference type="OrthoDB" id="9800258at2"/>